<name>A0AAE0GJQ3_9CHLO</name>
<evidence type="ECO:0000313" key="2">
    <source>
        <dbReference type="EMBL" id="KAK3279285.1"/>
    </source>
</evidence>
<feature type="region of interest" description="Disordered" evidence="1">
    <location>
        <begin position="64"/>
        <end position="97"/>
    </location>
</feature>
<evidence type="ECO:0000256" key="1">
    <source>
        <dbReference type="SAM" id="MobiDB-lite"/>
    </source>
</evidence>
<reference evidence="2 3" key="1">
    <citation type="journal article" date="2015" name="Genome Biol. Evol.">
        <title>Comparative Genomics of a Bacterivorous Green Alga Reveals Evolutionary Causalities and Consequences of Phago-Mixotrophic Mode of Nutrition.</title>
        <authorList>
            <person name="Burns J.A."/>
            <person name="Paasch A."/>
            <person name="Narechania A."/>
            <person name="Kim E."/>
        </authorList>
    </citation>
    <scope>NUCLEOTIDE SEQUENCE [LARGE SCALE GENOMIC DNA]</scope>
    <source>
        <strain evidence="2 3">PLY_AMNH</strain>
    </source>
</reference>
<keyword evidence="3" id="KW-1185">Reference proteome</keyword>
<organism evidence="2 3">
    <name type="scientific">Cymbomonas tetramitiformis</name>
    <dbReference type="NCBI Taxonomy" id="36881"/>
    <lineage>
        <taxon>Eukaryota</taxon>
        <taxon>Viridiplantae</taxon>
        <taxon>Chlorophyta</taxon>
        <taxon>Pyramimonadophyceae</taxon>
        <taxon>Pyramimonadales</taxon>
        <taxon>Pyramimonadaceae</taxon>
        <taxon>Cymbomonas</taxon>
    </lineage>
</organism>
<sequence length="97" mass="11028">MQWGLQGYFAFEDAKHLMQYLAEQRDAKANNVAQPQGEERMQQHNERYATPNDANSEALEELNELAELQETPQGEVEREPGEPSTKESPRSPESAHS</sequence>
<dbReference type="Proteomes" id="UP001190700">
    <property type="component" value="Unassembled WGS sequence"/>
</dbReference>
<dbReference type="AlphaFoldDB" id="A0AAE0GJQ3"/>
<proteinExistence type="predicted"/>
<dbReference type="EMBL" id="LGRX02005035">
    <property type="protein sequence ID" value="KAK3279285.1"/>
    <property type="molecule type" value="Genomic_DNA"/>
</dbReference>
<gene>
    <name evidence="2" type="ORF">CYMTET_12824</name>
</gene>
<protein>
    <submittedName>
        <fullName evidence="2">Uncharacterized protein</fullName>
    </submittedName>
</protein>
<comment type="caution">
    <text evidence="2">The sequence shown here is derived from an EMBL/GenBank/DDBJ whole genome shotgun (WGS) entry which is preliminary data.</text>
</comment>
<evidence type="ECO:0000313" key="3">
    <source>
        <dbReference type="Proteomes" id="UP001190700"/>
    </source>
</evidence>
<feature type="compositionally biased region" description="Basic and acidic residues" evidence="1">
    <location>
        <begin position="75"/>
        <end position="97"/>
    </location>
</feature>
<accession>A0AAE0GJQ3</accession>